<proteinExistence type="predicted"/>
<accession>A0AAI9EDT0</accession>
<dbReference type="EMBL" id="CAVMBE010000069">
    <property type="protein sequence ID" value="CAK4032737.1"/>
    <property type="molecule type" value="Genomic_DNA"/>
</dbReference>
<organism evidence="1 2">
    <name type="scientific">Lecanosticta acicola</name>
    <dbReference type="NCBI Taxonomy" id="111012"/>
    <lineage>
        <taxon>Eukaryota</taxon>
        <taxon>Fungi</taxon>
        <taxon>Dikarya</taxon>
        <taxon>Ascomycota</taxon>
        <taxon>Pezizomycotina</taxon>
        <taxon>Dothideomycetes</taxon>
        <taxon>Dothideomycetidae</taxon>
        <taxon>Mycosphaerellales</taxon>
        <taxon>Mycosphaerellaceae</taxon>
        <taxon>Lecanosticta</taxon>
    </lineage>
</organism>
<comment type="caution">
    <text evidence="1">The sequence shown here is derived from an EMBL/GenBank/DDBJ whole genome shotgun (WGS) entry which is preliminary data.</text>
</comment>
<dbReference type="Proteomes" id="UP001296104">
    <property type="component" value="Unassembled WGS sequence"/>
</dbReference>
<dbReference type="PANTHER" id="PTHR38115">
    <property type="entry name" value="LIPOCALIN-LIKE DOMAIN-CONTAINING PROTEIN"/>
    <property type="match status" value="1"/>
</dbReference>
<reference evidence="1" key="1">
    <citation type="submission" date="2023-11" db="EMBL/GenBank/DDBJ databases">
        <authorList>
            <person name="Alioto T."/>
            <person name="Alioto T."/>
            <person name="Gomez Garrido J."/>
        </authorList>
    </citation>
    <scope>NUCLEOTIDE SEQUENCE</scope>
</reference>
<dbReference type="PANTHER" id="PTHR38115:SF1">
    <property type="entry name" value="LIPOCALIN-LIKE DOMAIN-CONTAINING PROTEIN"/>
    <property type="match status" value="1"/>
</dbReference>
<keyword evidence="2" id="KW-1185">Reference proteome</keyword>
<protein>
    <submittedName>
        <fullName evidence="1">Uncharacterized protein</fullName>
    </submittedName>
</protein>
<evidence type="ECO:0000313" key="2">
    <source>
        <dbReference type="Proteomes" id="UP001296104"/>
    </source>
</evidence>
<evidence type="ECO:0000313" key="1">
    <source>
        <dbReference type="EMBL" id="CAK4032737.1"/>
    </source>
</evidence>
<dbReference type="InterPro" id="IPR053037">
    <property type="entry name" value="Pericyclase_pydY-like"/>
</dbReference>
<sequence length="165" mass="18857">MAPTLKSLTGKYHQSKSTSDVSPVLQLQGFNKILAATVSKAPINIDVTQKSDNEVQIKQTTTASIPAITEEWVHDWEWREFEDSFLGKVKSRSRWRKAGEVDDEFLKKGIEDNEEIVEAEVESLEKGWNARQVWTVEGSGEFVRRVVTSKGSERVETRLVYEEQR</sequence>
<gene>
    <name evidence="1" type="ORF">LECACI_7A007895</name>
</gene>
<name>A0AAI9EDT0_9PEZI</name>
<dbReference type="AlphaFoldDB" id="A0AAI9EDT0"/>